<evidence type="ECO:0000313" key="3">
    <source>
        <dbReference type="Proteomes" id="UP000238157"/>
    </source>
</evidence>
<dbReference type="Pfam" id="PF11750">
    <property type="entry name" value="DUF3307"/>
    <property type="match status" value="1"/>
</dbReference>
<dbReference type="AlphaFoldDB" id="A0A2T0WUQ6"/>
<gene>
    <name evidence="2" type="ORF">CLW00_10168</name>
</gene>
<feature type="transmembrane region" description="Helical" evidence="1">
    <location>
        <begin position="212"/>
        <end position="235"/>
    </location>
</feature>
<dbReference type="Proteomes" id="UP000238157">
    <property type="component" value="Unassembled WGS sequence"/>
</dbReference>
<dbReference type="OrthoDB" id="8536716at2"/>
<dbReference type="EMBL" id="PVTR01000001">
    <property type="protein sequence ID" value="PRY90409.1"/>
    <property type="molecule type" value="Genomic_DNA"/>
</dbReference>
<comment type="caution">
    <text evidence="2">The sequence shown here is derived from an EMBL/GenBank/DDBJ whole genome shotgun (WGS) entry which is preliminary data.</text>
</comment>
<feature type="transmembrane region" description="Helical" evidence="1">
    <location>
        <begin position="35"/>
        <end position="53"/>
    </location>
</feature>
<name>A0A2T0WUQ6_9BACT</name>
<organism evidence="2 3">
    <name type="scientific">Mongoliibacter ruber</name>
    <dbReference type="NCBI Taxonomy" id="1750599"/>
    <lineage>
        <taxon>Bacteria</taxon>
        <taxon>Pseudomonadati</taxon>
        <taxon>Bacteroidota</taxon>
        <taxon>Cytophagia</taxon>
        <taxon>Cytophagales</taxon>
        <taxon>Cyclobacteriaceae</taxon>
        <taxon>Mongoliibacter</taxon>
    </lineage>
</organism>
<reference evidence="2 3" key="1">
    <citation type="submission" date="2018-03" db="EMBL/GenBank/DDBJ databases">
        <title>Genomic Encyclopedia of Archaeal and Bacterial Type Strains, Phase II (KMG-II): from individual species to whole genera.</title>
        <authorList>
            <person name="Goeker M."/>
        </authorList>
    </citation>
    <scope>NUCLEOTIDE SEQUENCE [LARGE SCALE GENOMIC DNA]</scope>
    <source>
        <strain evidence="2 3">DSM 27929</strain>
    </source>
</reference>
<evidence type="ECO:0000256" key="1">
    <source>
        <dbReference type="SAM" id="Phobius"/>
    </source>
</evidence>
<sequence>MIIIVKLLCAHILGDFVLQPNSWVKAKESYRLSAYQFYIHVLLHGVLVLLVLWDLSLWPLALTLAVLHGVIDMLKLVVQTDKNKAKWFLADQGLHVISILLVWYFWFNPELNLSYYFSNTALWLLLSSVLFVTWAVAILINVLLANWAKALEDEESESLANAGRYIGILERLMVFVFVLTDHWEAVGFLLAAKSIFRFGDLKESKDRKLTEYILIGTLLSFGIALLCGMLVKWLLAIV</sequence>
<keyword evidence="1" id="KW-1133">Transmembrane helix</keyword>
<accession>A0A2T0WUQ6</accession>
<keyword evidence="1" id="KW-0812">Transmembrane</keyword>
<keyword evidence="1" id="KW-0472">Membrane</keyword>
<proteinExistence type="predicted"/>
<evidence type="ECO:0000313" key="2">
    <source>
        <dbReference type="EMBL" id="PRY90409.1"/>
    </source>
</evidence>
<dbReference type="InterPro" id="IPR021737">
    <property type="entry name" value="Phage_phiKZ_Orf197"/>
</dbReference>
<feature type="transmembrane region" description="Helical" evidence="1">
    <location>
        <begin position="87"/>
        <end position="106"/>
    </location>
</feature>
<keyword evidence="3" id="KW-1185">Reference proteome</keyword>
<protein>
    <submittedName>
        <fullName evidence="2">Uncharacterized protein DUF3307</fullName>
    </submittedName>
</protein>
<feature type="transmembrane region" description="Helical" evidence="1">
    <location>
        <begin position="59"/>
        <end position="78"/>
    </location>
</feature>
<dbReference type="RefSeq" id="WP_106131666.1">
    <property type="nucleotide sequence ID" value="NZ_PVTR01000001.1"/>
</dbReference>
<feature type="transmembrane region" description="Helical" evidence="1">
    <location>
        <begin position="121"/>
        <end position="144"/>
    </location>
</feature>